<evidence type="ECO:0000313" key="1">
    <source>
        <dbReference type="EMBL" id="CAF1128351.1"/>
    </source>
</evidence>
<evidence type="ECO:0000313" key="3">
    <source>
        <dbReference type="Proteomes" id="UP000677228"/>
    </source>
</evidence>
<dbReference type="AlphaFoldDB" id="A0A8S2E471"/>
<gene>
    <name evidence="1" type="ORF">OVA965_LOCUS20525</name>
    <name evidence="2" type="ORF">TMI583_LOCUS20938</name>
</gene>
<feature type="non-terminal residue" evidence="1">
    <location>
        <position position="484"/>
    </location>
</feature>
<name>A0A8S2E471_9BILA</name>
<dbReference type="Proteomes" id="UP000677228">
    <property type="component" value="Unassembled WGS sequence"/>
</dbReference>
<dbReference type="EMBL" id="CAJOBA010020549">
    <property type="protein sequence ID" value="CAF3908803.1"/>
    <property type="molecule type" value="Genomic_DNA"/>
</dbReference>
<dbReference type="EMBL" id="CAJNOK010010936">
    <property type="protein sequence ID" value="CAF1128351.1"/>
    <property type="molecule type" value="Genomic_DNA"/>
</dbReference>
<comment type="caution">
    <text evidence="1">The sequence shown here is derived from an EMBL/GenBank/DDBJ whole genome shotgun (WGS) entry which is preliminary data.</text>
</comment>
<evidence type="ECO:0000313" key="2">
    <source>
        <dbReference type="EMBL" id="CAF3908803.1"/>
    </source>
</evidence>
<reference evidence="1" key="1">
    <citation type="submission" date="2021-02" db="EMBL/GenBank/DDBJ databases">
        <authorList>
            <person name="Nowell W R."/>
        </authorList>
    </citation>
    <scope>NUCLEOTIDE SEQUENCE</scope>
</reference>
<protein>
    <submittedName>
        <fullName evidence="1">Uncharacterized protein</fullName>
    </submittedName>
</protein>
<proteinExistence type="predicted"/>
<sequence>EQAKLKKPPNPENLHIRKFESAVKYLPEDMRSAVELELKYCKDDINRDIDDFSTQLDNAVSGGDLKEMKKVMQDIQLEGMSSIAQKGRELVQKQVQEIMVKINQNFEQDEIREALANAKQLYDYKIELENVVVEIRQLYLEIRRQLRKTFEDAYVITELTPYSNMLELVSYKTEELKNELIKKELINGDILKTKAPETVRLLPDIPWHIIYLEIWLKVLRAPYFGKVLKTSIEDYSAVIGCGQRCIMFLVRTRAGGEIFEKYYATTPVTPVSSFTSPVITPIIPSSFSPSNERQFQQQLFYMSEQLSNLSTKFDSLLGTKSSISNTKQANETEELDVMFNEIKSSDDLYKMKNFEINSQMELITCLPCSKHKTNTPKQLQSTIKSSFGVLKFIEQDGGYNQTQRFRDLKRNIRSHLSNSLHVWCRREEQKEKEVADDLMRNNEKAGYNIGRIALFCIRTGLGGLKFVETVNLIDLCGGTVGNYR</sequence>
<organism evidence="1 3">
    <name type="scientific">Didymodactylos carnosus</name>
    <dbReference type="NCBI Taxonomy" id="1234261"/>
    <lineage>
        <taxon>Eukaryota</taxon>
        <taxon>Metazoa</taxon>
        <taxon>Spiralia</taxon>
        <taxon>Gnathifera</taxon>
        <taxon>Rotifera</taxon>
        <taxon>Eurotatoria</taxon>
        <taxon>Bdelloidea</taxon>
        <taxon>Philodinida</taxon>
        <taxon>Philodinidae</taxon>
        <taxon>Didymodactylos</taxon>
    </lineage>
</organism>
<accession>A0A8S2E471</accession>
<dbReference type="Proteomes" id="UP000682733">
    <property type="component" value="Unassembled WGS sequence"/>
</dbReference>